<organism evidence="2 3">
    <name type="scientific">Nocardia cyriacigeorgica</name>
    <dbReference type="NCBI Taxonomy" id="135487"/>
    <lineage>
        <taxon>Bacteria</taxon>
        <taxon>Bacillati</taxon>
        <taxon>Actinomycetota</taxon>
        <taxon>Actinomycetes</taxon>
        <taxon>Mycobacteriales</taxon>
        <taxon>Nocardiaceae</taxon>
        <taxon>Nocardia</taxon>
    </lineage>
</organism>
<feature type="transmembrane region" description="Helical" evidence="1">
    <location>
        <begin position="79"/>
        <end position="104"/>
    </location>
</feature>
<evidence type="ECO:0008006" key="4">
    <source>
        <dbReference type="Google" id="ProtNLM"/>
    </source>
</evidence>
<dbReference type="AlphaFoldDB" id="A0A4U8W794"/>
<reference evidence="2 3" key="1">
    <citation type="submission" date="2019-02" db="EMBL/GenBank/DDBJ databases">
        <authorList>
            <consortium name="Pathogen Informatics"/>
        </authorList>
    </citation>
    <scope>NUCLEOTIDE SEQUENCE [LARGE SCALE GENOMIC DNA]</scope>
    <source>
        <strain evidence="2 3">3012STDY6756504</strain>
    </source>
</reference>
<accession>A0A4U8W794</accession>
<dbReference type="RefSeq" id="WP_218583000.1">
    <property type="nucleotide sequence ID" value="NZ_CP107969.1"/>
</dbReference>
<feature type="transmembrane region" description="Helical" evidence="1">
    <location>
        <begin position="116"/>
        <end position="140"/>
    </location>
</feature>
<feature type="transmembrane region" description="Helical" evidence="1">
    <location>
        <begin position="12"/>
        <end position="35"/>
    </location>
</feature>
<keyword evidence="1" id="KW-0472">Membrane</keyword>
<proteinExistence type="predicted"/>
<evidence type="ECO:0000313" key="3">
    <source>
        <dbReference type="Proteomes" id="UP000290439"/>
    </source>
</evidence>
<keyword evidence="1" id="KW-0812">Transmembrane</keyword>
<name>A0A4U8W794_9NOCA</name>
<dbReference type="EMBL" id="LR215973">
    <property type="protein sequence ID" value="VFA98097.1"/>
    <property type="molecule type" value="Genomic_DNA"/>
</dbReference>
<protein>
    <recommendedName>
        <fullName evidence="4">DUF350 domain-containing protein</fullName>
    </recommendedName>
</protein>
<sequence length="143" mass="14643">MNTSLISPFMSIVLGATILSVVTIAFGGTFLLRVFTGAHDTNDLQKSFFRAGHAHAGVLVMLGLLLAVLGNATGASTGWAAGGAIAVLVAAILMPLGFFLSVLGRDPQRPNRMISSVWLGATLLVAGLLVSGIATLVAGIDRI</sequence>
<keyword evidence="1" id="KW-1133">Transmembrane helix</keyword>
<evidence type="ECO:0000256" key="1">
    <source>
        <dbReference type="SAM" id="Phobius"/>
    </source>
</evidence>
<gene>
    <name evidence="2" type="ORF">NCTC10797_01862</name>
</gene>
<evidence type="ECO:0000313" key="2">
    <source>
        <dbReference type="EMBL" id="VFA98097.1"/>
    </source>
</evidence>
<dbReference type="Proteomes" id="UP000290439">
    <property type="component" value="Chromosome"/>
</dbReference>
<feature type="transmembrane region" description="Helical" evidence="1">
    <location>
        <begin position="56"/>
        <end position="73"/>
    </location>
</feature>